<name>A0A1J5RMW7_9ZZZZ</name>
<evidence type="ECO:0000259" key="6">
    <source>
        <dbReference type="Pfam" id="PF14464"/>
    </source>
</evidence>
<dbReference type="GO" id="GO:0008237">
    <property type="term" value="F:metallopeptidase activity"/>
    <property type="evidence" value="ECO:0007669"/>
    <property type="project" value="UniProtKB-KW"/>
</dbReference>
<reference evidence="7" key="1">
    <citation type="submission" date="2016-10" db="EMBL/GenBank/DDBJ databases">
        <title>Sequence of Gallionella enrichment culture.</title>
        <authorList>
            <person name="Poehlein A."/>
            <person name="Muehling M."/>
            <person name="Daniel R."/>
        </authorList>
    </citation>
    <scope>NUCLEOTIDE SEQUENCE</scope>
</reference>
<dbReference type="Pfam" id="PF14464">
    <property type="entry name" value="Prok-JAB"/>
    <property type="match status" value="1"/>
</dbReference>
<keyword evidence="3" id="KW-0378">Hydrolase</keyword>
<dbReference type="GO" id="GO:0046872">
    <property type="term" value="F:metal ion binding"/>
    <property type="evidence" value="ECO:0007669"/>
    <property type="project" value="UniProtKB-KW"/>
</dbReference>
<sequence length="162" mass="17912">MRTAWLSQSALRCLGEEADRHYPLETGGVLAGYFAENGEAVIVGAIGPGPLAIHKRLRFLPDHDWQCTQLNMLFEQTAGGLIYLGDWHTHPDASGRMSWLDHRTLRAIAKHPHARVTNPLMLIGGGAAGAWKWRCHRYCGDRLLGLLIDCEDGALRVFESAA</sequence>
<evidence type="ECO:0000256" key="5">
    <source>
        <dbReference type="ARBA" id="ARBA00023049"/>
    </source>
</evidence>
<dbReference type="EMBL" id="MLJW01000130">
    <property type="protein sequence ID" value="OIQ97584.1"/>
    <property type="molecule type" value="Genomic_DNA"/>
</dbReference>
<dbReference type="SUPFAM" id="SSF102712">
    <property type="entry name" value="JAB1/MPN domain"/>
    <property type="match status" value="1"/>
</dbReference>
<proteinExistence type="predicted"/>
<dbReference type="InterPro" id="IPR028090">
    <property type="entry name" value="JAB_dom_prok"/>
</dbReference>
<evidence type="ECO:0000256" key="4">
    <source>
        <dbReference type="ARBA" id="ARBA00022833"/>
    </source>
</evidence>
<protein>
    <recommendedName>
        <fullName evidence="6">JAB domain-containing protein</fullName>
    </recommendedName>
</protein>
<dbReference type="GO" id="GO:0006508">
    <property type="term" value="P:proteolysis"/>
    <property type="evidence" value="ECO:0007669"/>
    <property type="project" value="UniProtKB-KW"/>
</dbReference>
<keyword evidence="1" id="KW-0645">Protease</keyword>
<keyword evidence="4" id="KW-0862">Zinc</keyword>
<evidence type="ECO:0000256" key="1">
    <source>
        <dbReference type="ARBA" id="ARBA00022670"/>
    </source>
</evidence>
<dbReference type="AlphaFoldDB" id="A0A1J5RMW7"/>
<keyword evidence="5" id="KW-0482">Metalloprotease</keyword>
<evidence type="ECO:0000256" key="3">
    <source>
        <dbReference type="ARBA" id="ARBA00022801"/>
    </source>
</evidence>
<keyword evidence="2" id="KW-0479">Metal-binding</keyword>
<accession>A0A1J5RMW7</accession>
<organism evidence="7">
    <name type="scientific">mine drainage metagenome</name>
    <dbReference type="NCBI Taxonomy" id="410659"/>
    <lineage>
        <taxon>unclassified sequences</taxon>
        <taxon>metagenomes</taxon>
        <taxon>ecological metagenomes</taxon>
    </lineage>
</organism>
<evidence type="ECO:0000256" key="2">
    <source>
        <dbReference type="ARBA" id="ARBA00022723"/>
    </source>
</evidence>
<dbReference type="Gene3D" id="3.40.140.10">
    <property type="entry name" value="Cytidine Deaminase, domain 2"/>
    <property type="match status" value="1"/>
</dbReference>
<gene>
    <name evidence="7" type="ORF">GALL_203430</name>
</gene>
<comment type="caution">
    <text evidence="7">The sequence shown here is derived from an EMBL/GenBank/DDBJ whole genome shotgun (WGS) entry which is preliminary data.</text>
</comment>
<feature type="domain" description="JAB" evidence="6">
    <location>
        <begin position="9"/>
        <end position="135"/>
    </location>
</feature>
<evidence type="ECO:0000313" key="7">
    <source>
        <dbReference type="EMBL" id="OIQ97584.1"/>
    </source>
</evidence>